<comment type="subcellular location">
    <subcellularLocation>
        <location evidence="2">Cell projection</location>
    </subcellularLocation>
    <subcellularLocation>
        <location evidence="1">Cytoplasm</location>
        <location evidence="1">Cytoskeleton</location>
    </subcellularLocation>
</comment>
<protein>
    <submittedName>
        <fullName evidence="18">FYVE, RhoGEF and PH domain-containing protein 4-like</fullName>
    </submittedName>
</protein>
<keyword evidence="7" id="KW-0677">Repeat</keyword>
<feature type="domain" description="PH" evidence="14">
    <location>
        <begin position="653"/>
        <end position="752"/>
    </location>
</feature>
<feature type="domain" description="FYVE-type" evidence="16">
    <location>
        <begin position="566"/>
        <end position="626"/>
    </location>
</feature>
<evidence type="ECO:0000256" key="4">
    <source>
        <dbReference type="ARBA" id="ARBA00022553"/>
    </source>
</evidence>
<evidence type="ECO:0000256" key="1">
    <source>
        <dbReference type="ARBA" id="ARBA00004245"/>
    </source>
</evidence>
<dbReference type="InterPro" id="IPR035899">
    <property type="entry name" value="DBL_dom_sf"/>
</dbReference>
<dbReference type="GO" id="GO:0005856">
    <property type="term" value="C:cytoskeleton"/>
    <property type="evidence" value="ECO:0007669"/>
    <property type="project" value="UniProtKB-SubCell"/>
</dbReference>
<dbReference type="SMART" id="SM00233">
    <property type="entry name" value="PH"/>
    <property type="match status" value="2"/>
</dbReference>
<sequence length="778" mass="88777">MFEKVKKGAYDLEEFRRRSAPNGEKKFRRGSVPGDVGCGGQCDSVTVERLLNNRSSVLRRSAVYSVSMPPPPVLPKPKFQCPVKISAGDLMDEEETTTNITRGRTSVISKYHRNIDRSVTKASSDGSPPERLVCTQSPSGWHVWSGWWSEEVKGHAEFGEQETDAEHLPARSESSSSSSERAPQDHEDETQDNVLNEETQNMEKDEDKQEQITELKLYKIASELLQTERAYVTRLHLLDQVFCAKLTEEAGKGTFPVEVVKGIFSNVGSIYTFHSQFLLPDLETRMNQWDSTPRIGDILAQLAPFLRMYAEYVKNFDNAMDLLKQWTERSAQFSSIIQDIQSQEVCGNLTLQHHMLEPVQRVPRYEMLLKDYLKRLPEDDPDCSQAKKSLNIISMAATHSNTAIRKMENLKKLMEIYEMLGGEEDIVHPSNELIKEGQILKLAARNTSSMERYLFLFNNMLLYCVPKFSLVGQRYTVRTRICVEGMKVLETSNEDYPHTFQVSGKERTLELQASSEQDKVDWIKAFKETIEIFQQKNETFKSASKEVTDEVSKEELGKRAPRWIRDNEVTMCMKCKEPFNPLTRRRHHCRACGYVVCYKCSDYKASLRYDGNKLNKVCKDCYFILTGRVDAEEPVSGKKRGILEIEAAQVSGNSFLCGFLQYSTDRTKPCQRVWCVIPQHDALVLYLYGAPQDVKAQCTIPLLGYQVEDVQRSVDHPATSFRLCQSKSVHCFTADTEEVKLRWLKVIRKAVIGEIPECQTPVDDDLVNGCHEDVPDGT</sequence>
<dbReference type="GO" id="GO:0005737">
    <property type="term" value="C:cytoplasm"/>
    <property type="evidence" value="ECO:0007669"/>
    <property type="project" value="TreeGrafter"/>
</dbReference>
<organism evidence="17 18">
    <name type="scientific">Carassius auratus</name>
    <name type="common">Goldfish</name>
    <dbReference type="NCBI Taxonomy" id="7957"/>
    <lineage>
        <taxon>Eukaryota</taxon>
        <taxon>Metazoa</taxon>
        <taxon>Chordata</taxon>
        <taxon>Craniata</taxon>
        <taxon>Vertebrata</taxon>
        <taxon>Euteleostomi</taxon>
        <taxon>Actinopterygii</taxon>
        <taxon>Neopterygii</taxon>
        <taxon>Teleostei</taxon>
        <taxon>Ostariophysi</taxon>
        <taxon>Cypriniformes</taxon>
        <taxon>Cyprinidae</taxon>
        <taxon>Cyprininae</taxon>
        <taxon>Carassius</taxon>
    </lineage>
</organism>
<dbReference type="PROSITE" id="PS50003">
    <property type="entry name" value="PH_DOMAIN"/>
    <property type="match status" value="2"/>
</dbReference>
<keyword evidence="10" id="KW-0206">Cytoskeleton</keyword>
<dbReference type="PROSITE" id="PS50010">
    <property type="entry name" value="DH_2"/>
    <property type="match status" value="1"/>
</dbReference>
<dbReference type="InterPro" id="IPR013083">
    <property type="entry name" value="Znf_RING/FYVE/PHD"/>
</dbReference>
<feature type="compositionally biased region" description="Basic and acidic residues" evidence="13">
    <location>
        <begin position="157"/>
        <end position="170"/>
    </location>
</feature>
<dbReference type="FunFam" id="3.30.40.10:FF:000061">
    <property type="entry name" value="FYVE, RhoGEF and PH domain containing 1"/>
    <property type="match status" value="1"/>
</dbReference>
<dbReference type="GO" id="GO:0042995">
    <property type="term" value="C:cell projection"/>
    <property type="evidence" value="ECO:0007669"/>
    <property type="project" value="UniProtKB-SubCell"/>
</dbReference>
<evidence type="ECO:0000256" key="10">
    <source>
        <dbReference type="ARBA" id="ARBA00023212"/>
    </source>
</evidence>
<dbReference type="InterPro" id="IPR011993">
    <property type="entry name" value="PH-like_dom_sf"/>
</dbReference>
<dbReference type="SUPFAM" id="SSF57903">
    <property type="entry name" value="FYVE/PHD zinc finger"/>
    <property type="match status" value="1"/>
</dbReference>
<dbReference type="PANTHER" id="PTHR12673">
    <property type="entry name" value="FACIOGENITAL DYSPLASIA PROTEIN"/>
    <property type="match status" value="1"/>
</dbReference>
<evidence type="ECO:0000256" key="6">
    <source>
        <dbReference type="ARBA" id="ARBA00022723"/>
    </source>
</evidence>
<dbReference type="Gene3D" id="2.30.29.30">
    <property type="entry name" value="Pleckstrin-homology domain (PH domain)/Phosphotyrosine-binding domain (PTB)"/>
    <property type="match status" value="2"/>
</dbReference>
<dbReference type="Pfam" id="PF00169">
    <property type="entry name" value="PH"/>
    <property type="match status" value="1"/>
</dbReference>
<evidence type="ECO:0000256" key="11">
    <source>
        <dbReference type="ARBA" id="ARBA00023273"/>
    </source>
</evidence>
<evidence type="ECO:0000313" key="17">
    <source>
        <dbReference type="Proteomes" id="UP000515129"/>
    </source>
</evidence>
<dbReference type="InterPro" id="IPR017455">
    <property type="entry name" value="Znf_FYVE-rel"/>
</dbReference>
<dbReference type="PROSITE" id="PS50178">
    <property type="entry name" value="ZF_FYVE"/>
    <property type="match status" value="1"/>
</dbReference>
<evidence type="ECO:0000256" key="8">
    <source>
        <dbReference type="ARBA" id="ARBA00022771"/>
    </source>
</evidence>
<feature type="region of interest" description="Disordered" evidence="13">
    <location>
        <begin position="157"/>
        <end position="208"/>
    </location>
</feature>
<dbReference type="Gene3D" id="1.20.900.10">
    <property type="entry name" value="Dbl homology (DH) domain"/>
    <property type="match status" value="1"/>
</dbReference>
<dbReference type="RefSeq" id="XP_026091198.1">
    <property type="nucleotide sequence ID" value="XM_026235413.1"/>
</dbReference>
<dbReference type="GO" id="GO:0046847">
    <property type="term" value="P:filopodium assembly"/>
    <property type="evidence" value="ECO:0007669"/>
    <property type="project" value="TreeGrafter"/>
</dbReference>
<dbReference type="FunFam" id="1.20.900.10:FF:000013">
    <property type="entry name" value="FYVE, RhoGEF and PH domain-containing protein 4"/>
    <property type="match status" value="1"/>
</dbReference>
<evidence type="ECO:0000259" key="14">
    <source>
        <dbReference type="PROSITE" id="PS50003"/>
    </source>
</evidence>
<keyword evidence="5" id="KW-0344">Guanine-nucleotide releasing factor</keyword>
<dbReference type="Proteomes" id="UP000515129">
    <property type="component" value="Chromosome 4"/>
</dbReference>
<dbReference type="InterPro" id="IPR055251">
    <property type="entry name" value="SOS1_NGEF_PH"/>
</dbReference>
<dbReference type="CDD" id="cd13236">
    <property type="entry name" value="PH2_FGD1-4"/>
    <property type="match status" value="1"/>
</dbReference>
<dbReference type="CDD" id="cd15741">
    <property type="entry name" value="FYVE_FGD1_2_4"/>
    <property type="match status" value="1"/>
</dbReference>
<dbReference type="InterPro" id="IPR000306">
    <property type="entry name" value="Znf_FYVE"/>
</dbReference>
<keyword evidence="17" id="KW-1185">Reference proteome</keyword>
<dbReference type="SUPFAM" id="SSF50729">
    <property type="entry name" value="PH domain-like"/>
    <property type="match status" value="2"/>
</dbReference>
<evidence type="ECO:0000256" key="3">
    <source>
        <dbReference type="ARBA" id="ARBA00022490"/>
    </source>
</evidence>
<dbReference type="InterPro" id="IPR000219">
    <property type="entry name" value="DH_dom"/>
</dbReference>
<dbReference type="GO" id="GO:0005085">
    <property type="term" value="F:guanyl-nucleotide exchange factor activity"/>
    <property type="evidence" value="ECO:0007669"/>
    <property type="project" value="UniProtKB-KW"/>
</dbReference>
<evidence type="ECO:0000259" key="15">
    <source>
        <dbReference type="PROSITE" id="PS50010"/>
    </source>
</evidence>
<evidence type="ECO:0000256" key="7">
    <source>
        <dbReference type="ARBA" id="ARBA00022737"/>
    </source>
</evidence>
<dbReference type="GO" id="GO:0007010">
    <property type="term" value="P:cytoskeleton organization"/>
    <property type="evidence" value="ECO:0007669"/>
    <property type="project" value="TreeGrafter"/>
</dbReference>
<feature type="domain" description="DH" evidence="15">
    <location>
        <begin position="216"/>
        <end position="403"/>
    </location>
</feature>
<proteinExistence type="predicted"/>
<dbReference type="InterPro" id="IPR001849">
    <property type="entry name" value="PH_domain"/>
</dbReference>
<evidence type="ECO:0000259" key="16">
    <source>
        <dbReference type="PROSITE" id="PS50178"/>
    </source>
</evidence>
<gene>
    <name evidence="18" type="primary">LOC113064558</name>
</gene>
<dbReference type="OrthoDB" id="660555at2759"/>
<accession>A0A6P6M3G9</accession>
<keyword evidence="6" id="KW-0479">Metal-binding</keyword>
<dbReference type="SMART" id="SM00064">
    <property type="entry name" value="FYVE"/>
    <property type="match status" value="1"/>
</dbReference>
<dbReference type="InterPro" id="IPR051092">
    <property type="entry name" value="FYVE_RhoGEF_PH"/>
</dbReference>
<evidence type="ECO:0000256" key="2">
    <source>
        <dbReference type="ARBA" id="ARBA00004316"/>
    </source>
</evidence>
<keyword evidence="3" id="KW-0963">Cytoplasm</keyword>
<keyword evidence="4" id="KW-0597">Phosphoprotein</keyword>
<dbReference type="GO" id="GO:0008270">
    <property type="term" value="F:zinc ion binding"/>
    <property type="evidence" value="ECO:0007669"/>
    <property type="project" value="UniProtKB-KW"/>
</dbReference>
<dbReference type="SMART" id="SM00325">
    <property type="entry name" value="RhoGEF"/>
    <property type="match status" value="1"/>
</dbReference>
<dbReference type="Gene3D" id="3.30.40.10">
    <property type="entry name" value="Zinc/RING finger domain, C3HC4 (zinc finger)"/>
    <property type="match status" value="1"/>
</dbReference>
<dbReference type="AlphaFoldDB" id="A0A6P6M3G9"/>
<evidence type="ECO:0000256" key="12">
    <source>
        <dbReference type="PROSITE-ProRule" id="PRU00091"/>
    </source>
</evidence>
<name>A0A6P6M3G9_CARAU</name>
<keyword evidence="8 12" id="KW-0863">Zinc-finger</keyword>
<dbReference type="Pfam" id="PF22697">
    <property type="entry name" value="SOS1_NGEF_PH"/>
    <property type="match status" value="1"/>
</dbReference>
<evidence type="ECO:0000256" key="5">
    <source>
        <dbReference type="ARBA" id="ARBA00022658"/>
    </source>
</evidence>
<evidence type="ECO:0000256" key="9">
    <source>
        <dbReference type="ARBA" id="ARBA00022833"/>
    </source>
</evidence>
<dbReference type="GeneID" id="113064558"/>
<dbReference type="Pfam" id="PF01363">
    <property type="entry name" value="FYVE"/>
    <property type="match status" value="1"/>
</dbReference>
<dbReference type="InterPro" id="IPR011011">
    <property type="entry name" value="Znf_FYVE_PHD"/>
</dbReference>
<dbReference type="Pfam" id="PF00621">
    <property type="entry name" value="RhoGEF"/>
    <property type="match status" value="1"/>
</dbReference>
<evidence type="ECO:0000313" key="18">
    <source>
        <dbReference type="RefSeq" id="XP_026091198.1"/>
    </source>
</evidence>
<reference evidence="18" key="1">
    <citation type="submission" date="2025-08" db="UniProtKB">
        <authorList>
            <consortium name="RefSeq"/>
        </authorList>
    </citation>
    <scope>IDENTIFICATION</scope>
    <source>
        <strain evidence="18">Wakin</strain>
        <tissue evidence="18">Muscle</tissue>
    </source>
</reference>
<evidence type="ECO:0000256" key="13">
    <source>
        <dbReference type="SAM" id="MobiDB-lite"/>
    </source>
</evidence>
<keyword evidence="11" id="KW-0966">Cell projection</keyword>
<dbReference type="InterPro" id="IPR035941">
    <property type="entry name" value="FGD1-4_PH2"/>
</dbReference>
<feature type="domain" description="PH" evidence="14">
    <location>
        <begin position="432"/>
        <end position="531"/>
    </location>
</feature>
<dbReference type="SUPFAM" id="SSF48065">
    <property type="entry name" value="DBL homology domain (DH-domain)"/>
    <property type="match status" value="1"/>
</dbReference>
<keyword evidence="9" id="KW-0862">Zinc</keyword>
<dbReference type="PANTHER" id="PTHR12673:SF98">
    <property type="entry name" value="FYVE, RHOGEF AND PH DOMAIN-CONTAINING PROTEIN 4"/>
    <property type="match status" value="1"/>
</dbReference>
<dbReference type="CDD" id="cd00160">
    <property type="entry name" value="RhoGEF"/>
    <property type="match status" value="1"/>
</dbReference>
<dbReference type="KEGG" id="caua:113064558"/>